<protein>
    <submittedName>
        <fullName evidence="4">Extracellular solute-binding protein</fullName>
    </submittedName>
</protein>
<reference evidence="5" key="1">
    <citation type="journal article" date="2019" name="Int. J. Syst. Evol. Microbiol.">
        <title>The Global Catalogue of Microorganisms (GCM) 10K type strain sequencing project: providing services to taxonomists for standard genome sequencing and annotation.</title>
        <authorList>
            <consortium name="The Broad Institute Genomics Platform"/>
            <consortium name="The Broad Institute Genome Sequencing Center for Infectious Disease"/>
            <person name="Wu L."/>
            <person name="Ma J."/>
        </authorList>
    </citation>
    <scope>NUCLEOTIDE SEQUENCE [LARGE SCALE GENOMIC DNA]</scope>
    <source>
        <strain evidence="5">CGMCC 1.18575</strain>
    </source>
</reference>
<keyword evidence="3" id="KW-0732">Signal</keyword>
<keyword evidence="5" id="KW-1185">Reference proteome</keyword>
<dbReference type="EMBL" id="JBHSMI010000002">
    <property type="protein sequence ID" value="MFC5401305.1"/>
    <property type="molecule type" value="Genomic_DNA"/>
</dbReference>
<comment type="similarity">
    <text evidence="1">Belongs to the bacterial solute-binding protein 1 family.</text>
</comment>
<dbReference type="Pfam" id="PF01547">
    <property type="entry name" value="SBP_bac_1"/>
    <property type="match status" value="1"/>
</dbReference>
<comment type="caution">
    <text evidence="4">The sequence shown here is derived from an EMBL/GenBank/DDBJ whole genome shotgun (WGS) entry which is preliminary data.</text>
</comment>
<evidence type="ECO:0000256" key="3">
    <source>
        <dbReference type="ARBA" id="ARBA00022729"/>
    </source>
</evidence>
<proteinExistence type="inferred from homology"/>
<evidence type="ECO:0000256" key="2">
    <source>
        <dbReference type="ARBA" id="ARBA00022448"/>
    </source>
</evidence>
<evidence type="ECO:0000313" key="4">
    <source>
        <dbReference type="EMBL" id="MFC5401305.1"/>
    </source>
</evidence>
<organism evidence="4 5">
    <name type="scientific">Cohnella soli</name>
    <dbReference type="NCBI Taxonomy" id="425005"/>
    <lineage>
        <taxon>Bacteria</taxon>
        <taxon>Bacillati</taxon>
        <taxon>Bacillota</taxon>
        <taxon>Bacilli</taxon>
        <taxon>Bacillales</taxon>
        <taxon>Paenibacillaceae</taxon>
        <taxon>Cohnella</taxon>
    </lineage>
</organism>
<dbReference type="PANTHER" id="PTHR30061:SF50">
    <property type="entry name" value="MALTOSE_MALTODEXTRIN-BINDING PERIPLASMIC PROTEIN"/>
    <property type="match status" value="1"/>
</dbReference>
<dbReference type="SUPFAM" id="SSF53850">
    <property type="entry name" value="Periplasmic binding protein-like II"/>
    <property type="match status" value="1"/>
</dbReference>
<dbReference type="Gene3D" id="3.40.190.10">
    <property type="entry name" value="Periplasmic binding protein-like II"/>
    <property type="match status" value="2"/>
</dbReference>
<name>A0ABW0HJB5_9BACL</name>
<sequence>MSGIRKGLAGLAALLLIFATACTGVRLAPVPGADGKGESASSRQIVLEFWHTYSELETEVFTKQVLPLFEEQYPDIAIHPVRKGFTDQLKDAVLAAVADNKAPDVMRMDIIWVPEFAKQGTLAKLSDMDGFDELRDQFIGSMLATAQYHGDYYGLPVNANTRAAIFNKTLLRQAGLESPPQTFSELYAAAKRLKAINPDTYGIGICCSNGWGTLPYFWTFGGKLTDPGYTQASGYLNSEASLTALRRLKSWFDEGIISRSIIGGEPGTWDGILKGKLLMIDDAHWFYTVNSSGENKSLLDDTVLGLFPSDAAPGTSVIGGENLVIFAQSKRQEAAWKFVKWMTSERPQQLMAETGLIPTNRNTRKTNHDSLTEQYQEQLARANPRPPVPGWTSIEDVFARMIERILTGEQTVEEAAAQAAEKIDKLLRDS</sequence>
<dbReference type="Proteomes" id="UP001596113">
    <property type="component" value="Unassembled WGS sequence"/>
</dbReference>
<dbReference type="PANTHER" id="PTHR30061">
    <property type="entry name" value="MALTOSE-BINDING PERIPLASMIC PROTEIN"/>
    <property type="match status" value="1"/>
</dbReference>
<evidence type="ECO:0000256" key="1">
    <source>
        <dbReference type="ARBA" id="ARBA00008520"/>
    </source>
</evidence>
<dbReference type="InterPro" id="IPR006059">
    <property type="entry name" value="SBP"/>
</dbReference>
<dbReference type="RefSeq" id="WP_378128734.1">
    <property type="nucleotide sequence ID" value="NZ_JBHSMI010000002.1"/>
</dbReference>
<dbReference type="PROSITE" id="PS51257">
    <property type="entry name" value="PROKAR_LIPOPROTEIN"/>
    <property type="match status" value="1"/>
</dbReference>
<keyword evidence="2" id="KW-0813">Transport</keyword>
<accession>A0ABW0HJB5</accession>
<gene>
    <name evidence="4" type="ORF">ACFPOF_01010</name>
</gene>
<evidence type="ECO:0000313" key="5">
    <source>
        <dbReference type="Proteomes" id="UP001596113"/>
    </source>
</evidence>